<dbReference type="Pfam" id="PF00300">
    <property type="entry name" value="His_Phos_1"/>
    <property type="match status" value="1"/>
</dbReference>
<keyword evidence="2" id="KW-1185">Reference proteome</keyword>
<name>A0A1W1WSV9_9BACT</name>
<sequence length="157" mass="18184">MRILLIRHAKALSRQEWDEDDILRPLSEDGIKKAREFFAKLPKIYPIEVIITSKAMRAIQTAKLLQEFYPNSKYFETARLNPGASPLRYEEVIEKFHCYENIALVGHEPDISYAVSHFSGCDMMQIHIKKASVTELVGEESYTLTGLIYPKMLRKLH</sequence>
<dbReference type="STRING" id="1069081.SAMN05660197_1198"/>
<protein>
    <submittedName>
        <fullName evidence="1">Phosphohistidine phosphatase</fullName>
    </submittedName>
</protein>
<dbReference type="SUPFAM" id="SSF53254">
    <property type="entry name" value="Phosphoglycerate mutase-like"/>
    <property type="match status" value="1"/>
</dbReference>
<gene>
    <name evidence="1" type="ORF">SAMN05660197_1198</name>
</gene>
<accession>A0A1W1WSV9</accession>
<reference evidence="2" key="1">
    <citation type="submission" date="2017-04" db="EMBL/GenBank/DDBJ databases">
        <authorList>
            <person name="Varghese N."/>
            <person name="Submissions S."/>
        </authorList>
    </citation>
    <scope>NUCLEOTIDE SEQUENCE [LARGE SCALE GENOMIC DNA]</scope>
    <source>
        <strain evidence="2">DSM 16512</strain>
    </source>
</reference>
<dbReference type="EMBL" id="FWWZ01000001">
    <property type="protein sequence ID" value="SMC09391.1"/>
    <property type="molecule type" value="Genomic_DNA"/>
</dbReference>
<organism evidence="1 2">
    <name type="scientific">Nitratiruptor tergarcus DSM 16512</name>
    <dbReference type="NCBI Taxonomy" id="1069081"/>
    <lineage>
        <taxon>Bacteria</taxon>
        <taxon>Pseudomonadati</taxon>
        <taxon>Campylobacterota</taxon>
        <taxon>Epsilonproteobacteria</taxon>
        <taxon>Nautiliales</taxon>
        <taxon>Nitratiruptoraceae</taxon>
        <taxon>Nitratiruptor</taxon>
    </lineage>
</organism>
<dbReference type="CDD" id="cd07067">
    <property type="entry name" value="HP_PGM_like"/>
    <property type="match status" value="1"/>
</dbReference>
<dbReference type="InterPro" id="IPR013078">
    <property type="entry name" value="His_Pase_superF_clade-1"/>
</dbReference>
<dbReference type="InterPro" id="IPR029033">
    <property type="entry name" value="His_PPase_superfam"/>
</dbReference>
<dbReference type="RefSeq" id="WP_084275622.1">
    <property type="nucleotide sequence ID" value="NZ_AP026671.1"/>
</dbReference>
<dbReference type="Proteomes" id="UP000192602">
    <property type="component" value="Unassembled WGS sequence"/>
</dbReference>
<proteinExistence type="predicted"/>
<evidence type="ECO:0000313" key="1">
    <source>
        <dbReference type="EMBL" id="SMC09391.1"/>
    </source>
</evidence>
<dbReference type="Gene3D" id="3.40.50.1240">
    <property type="entry name" value="Phosphoglycerate mutase-like"/>
    <property type="match status" value="1"/>
</dbReference>
<dbReference type="AlphaFoldDB" id="A0A1W1WSV9"/>
<evidence type="ECO:0000313" key="2">
    <source>
        <dbReference type="Proteomes" id="UP000192602"/>
    </source>
</evidence>
<dbReference type="OrthoDB" id="9810154at2"/>